<evidence type="ECO:0000256" key="3">
    <source>
        <dbReference type="ARBA" id="ARBA00022475"/>
    </source>
</evidence>
<feature type="domain" description="Type II secretion system protein GspF" evidence="8">
    <location>
        <begin position="267"/>
        <end position="388"/>
    </location>
</feature>
<sequence>MASFAVRAIRPDGGEETIRIEAADKTAAAAAVSARGMTPIRVQPAAQSATRRASGRSRKLATRIVRELSVLIAAGLSIEPALAALSRHAADKRLKNIADTLLADVRGGASLSEAFAKRSDVFPAPFPEIAEAGEAGGALGKALGDLADNLEQRQAVEASIQGALAYPGFLMAMAIVAMAGLVSFVIPRFRGLFEQIGREVPEPAATIFGISETIAAVSPYVFAVLLVGFITLRLTLTRPAFHEAFDRWLLGLPAIGKAMRVIIAARFCRVLSLLLKNGLSAAPALRLSANAAGNRWAVRRLGDALAEVRTGRGFADRIEATNVLPPMAAELMSVGEETGDLGEASRRLADFYETQFEQNAKLTARIIEPIVIVLTGLVIGIVIISILLAMVSINDIGL</sequence>
<dbReference type="InterPro" id="IPR003004">
    <property type="entry name" value="GspF/PilC"/>
</dbReference>
<feature type="domain" description="Type II secretion system protein GspF" evidence="8">
    <location>
        <begin position="65"/>
        <end position="187"/>
    </location>
</feature>
<proteinExistence type="inferred from homology"/>
<keyword evidence="6 7" id="KW-0472">Membrane</keyword>
<evidence type="ECO:0000256" key="1">
    <source>
        <dbReference type="ARBA" id="ARBA00004651"/>
    </source>
</evidence>
<dbReference type="PANTHER" id="PTHR30012">
    <property type="entry name" value="GENERAL SECRETION PATHWAY PROTEIN"/>
    <property type="match status" value="1"/>
</dbReference>
<feature type="transmembrane region" description="Helical" evidence="7">
    <location>
        <begin position="370"/>
        <end position="393"/>
    </location>
</feature>
<dbReference type="InterPro" id="IPR018076">
    <property type="entry name" value="T2SS_GspF_dom"/>
</dbReference>
<dbReference type="PRINTS" id="PR00812">
    <property type="entry name" value="BCTERIALGSPF"/>
</dbReference>
<evidence type="ECO:0000313" key="10">
    <source>
        <dbReference type="Proteomes" id="UP001354971"/>
    </source>
</evidence>
<comment type="caution">
    <text evidence="9">The sequence shown here is derived from an EMBL/GenBank/DDBJ whole genome shotgun (WGS) entry which is preliminary data.</text>
</comment>
<reference evidence="9 10" key="1">
    <citation type="submission" date="2024-01" db="EMBL/GenBank/DDBJ databases">
        <title>Hyphobacterium bacterium isolated from marine sediment.</title>
        <authorList>
            <person name="Zhao S."/>
        </authorList>
    </citation>
    <scope>NUCLEOTIDE SEQUENCE [LARGE SCALE GENOMIC DNA]</scope>
    <source>
        <strain evidence="10">HN65</strain>
    </source>
</reference>
<dbReference type="RefSeq" id="WP_330198223.1">
    <property type="nucleotide sequence ID" value="NZ_JAZDRP010000002.1"/>
</dbReference>
<keyword evidence="3" id="KW-1003">Cell membrane</keyword>
<dbReference type="InterPro" id="IPR042094">
    <property type="entry name" value="T2SS_GspF_sf"/>
</dbReference>
<gene>
    <name evidence="9" type="ORF">V0U79_04225</name>
</gene>
<organism evidence="9 10">
    <name type="scientific">Hyphobacterium lacteum</name>
    <dbReference type="NCBI Taxonomy" id="3116575"/>
    <lineage>
        <taxon>Bacteria</taxon>
        <taxon>Pseudomonadati</taxon>
        <taxon>Pseudomonadota</taxon>
        <taxon>Alphaproteobacteria</taxon>
        <taxon>Maricaulales</taxon>
        <taxon>Maricaulaceae</taxon>
        <taxon>Hyphobacterium</taxon>
    </lineage>
</organism>
<evidence type="ECO:0000256" key="7">
    <source>
        <dbReference type="SAM" id="Phobius"/>
    </source>
</evidence>
<accession>A0ABU7LNQ8</accession>
<keyword evidence="10" id="KW-1185">Reference proteome</keyword>
<evidence type="ECO:0000256" key="6">
    <source>
        <dbReference type="ARBA" id="ARBA00023136"/>
    </source>
</evidence>
<comment type="subcellular location">
    <subcellularLocation>
        <location evidence="1">Cell membrane</location>
        <topology evidence="1">Multi-pass membrane protein</topology>
    </subcellularLocation>
</comment>
<evidence type="ECO:0000259" key="8">
    <source>
        <dbReference type="Pfam" id="PF00482"/>
    </source>
</evidence>
<evidence type="ECO:0000256" key="2">
    <source>
        <dbReference type="ARBA" id="ARBA00005745"/>
    </source>
</evidence>
<protein>
    <submittedName>
        <fullName evidence="9">Type II secretion system F family protein</fullName>
    </submittedName>
</protein>
<evidence type="ECO:0000256" key="4">
    <source>
        <dbReference type="ARBA" id="ARBA00022692"/>
    </source>
</evidence>
<dbReference type="Proteomes" id="UP001354971">
    <property type="component" value="Unassembled WGS sequence"/>
</dbReference>
<name>A0ABU7LNQ8_9PROT</name>
<feature type="transmembrane region" description="Helical" evidence="7">
    <location>
        <begin position="206"/>
        <end position="232"/>
    </location>
</feature>
<keyword evidence="4 7" id="KW-0812">Transmembrane</keyword>
<dbReference type="PANTHER" id="PTHR30012:SF0">
    <property type="entry name" value="TYPE II SECRETION SYSTEM PROTEIN F-RELATED"/>
    <property type="match status" value="1"/>
</dbReference>
<feature type="transmembrane region" description="Helical" evidence="7">
    <location>
        <begin position="163"/>
        <end position="186"/>
    </location>
</feature>
<evidence type="ECO:0000256" key="5">
    <source>
        <dbReference type="ARBA" id="ARBA00022989"/>
    </source>
</evidence>
<dbReference type="Gene3D" id="1.20.81.30">
    <property type="entry name" value="Type II secretion system (T2SS), domain F"/>
    <property type="match status" value="2"/>
</dbReference>
<dbReference type="EMBL" id="JAZDRP010000002">
    <property type="protein sequence ID" value="MEE2525561.1"/>
    <property type="molecule type" value="Genomic_DNA"/>
</dbReference>
<evidence type="ECO:0000313" key="9">
    <source>
        <dbReference type="EMBL" id="MEE2525561.1"/>
    </source>
</evidence>
<comment type="similarity">
    <text evidence="2">Belongs to the GSP F family.</text>
</comment>
<keyword evidence="5 7" id="KW-1133">Transmembrane helix</keyword>
<dbReference type="Pfam" id="PF00482">
    <property type="entry name" value="T2SSF"/>
    <property type="match status" value="2"/>
</dbReference>